<dbReference type="AlphaFoldDB" id="M3XZM4"/>
<keyword evidence="3" id="KW-0479">Metal-binding</keyword>
<dbReference type="InParanoid" id="M3XZM4"/>
<name>M3XZM4_MUSPF</name>
<evidence type="ECO:0000259" key="11">
    <source>
        <dbReference type="PROSITE" id="PS50203"/>
    </source>
</evidence>
<dbReference type="GO" id="GO:0004198">
    <property type="term" value="F:calcium-dependent cysteine-type endopeptidase activity"/>
    <property type="evidence" value="ECO:0007669"/>
    <property type="project" value="InterPro"/>
</dbReference>
<comment type="similarity">
    <text evidence="1">Belongs to the peptidase C2 family.</text>
</comment>
<keyword evidence="2 9" id="KW-0645">Protease</keyword>
<dbReference type="InterPro" id="IPR002048">
    <property type="entry name" value="EF_hand_dom"/>
</dbReference>
<dbReference type="PROSITE" id="PS00018">
    <property type="entry name" value="EF_HAND_1"/>
    <property type="match status" value="1"/>
</dbReference>
<dbReference type="PROSITE" id="PS50222">
    <property type="entry name" value="EF_HAND_2"/>
    <property type="match status" value="1"/>
</dbReference>
<evidence type="ECO:0000256" key="10">
    <source>
        <dbReference type="SAM" id="MobiDB-lite"/>
    </source>
</evidence>
<dbReference type="SMART" id="SM00720">
    <property type="entry name" value="calpain_III"/>
    <property type="match status" value="1"/>
</dbReference>
<evidence type="ECO:0000256" key="7">
    <source>
        <dbReference type="ARBA" id="ARBA00022837"/>
    </source>
</evidence>
<dbReference type="FunFam" id="1.10.238.10:FF:000175">
    <property type="entry name" value="Calpain 14"/>
    <property type="match status" value="1"/>
</dbReference>
<dbReference type="SUPFAM" id="SSF47473">
    <property type="entry name" value="EF-hand"/>
    <property type="match status" value="1"/>
</dbReference>
<dbReference type="InterPro" id="IPR022684">
    <property type="entry name" value="Calpain_cysteine_protease"/>
</dbReference>
<dbReference type="FunFam" id="2.60.120.380:FF:000001">
    <property type="entry name" value="Calpain-1 catalytic subunit"/>
    <property type="match status" value="1"/>
</dbReference>
<dbReference type="InterPro" id="IPR011992">
    <property type="entry name" value="EF-hand-dom_pair"/>
</dbReference>
<dbReference type="InterPro" id="IPR018247">
    <property type="entry name" value="EF_Hand_1_Ca_BS"/>
</dbReference>
<dbReference type="EMBL" id="AEYP01092792">
    <property type="status" value="NOT_ANNOTATED_CDS"/>
    <property type="molecule type" value="Genomic_DNA"/>
</dbReference>
<dbReference type="InterPro" id="IPR022682">
    <property type="entry name" value="Calpain_domain_III"/>
</dbReference>
<dbReference type="Gene3D" id="2.60.120.380">
    <property type="match status" value="1"/>
</dbReference>
<dbReference type="OMA" id="CHWNTSI"/>
<keyword evidence="5 9" id="KW-0378">Hydrolase</keyword>
<evidence type="ECO:0000313" key="13">
    <source>
        <dbReference type="Ensembl" id="ENSMPUP00000004525.1"/>
    </source>
</evidence>
<dbReference type="STRING" id="9669.ENSMPUP00000004525"/>
<feature type="active site" evidence="8 9">
    <location>
        <position position="322"/>
    </location>
</feature>
<evidence type="ECO:0000256" key="3">
    <source>
        <dbReference type="ARBA" id="ARBA00022723"/>
    </source>
</evidence>
<dbReference type="HOGENOM" id="CLU_010982_0_3_1"/>
<dbReference type="SMART" id="SM00230">
    <property type="entry name" value="CysPc"/>
    <property type="match status" value="1"/>
</dbReference>
<dbReference type="Gene3D" id="1.10.238.10">
    <property type="entry name" value="EF-hand"/>
    <property type="match status" value="1"/>
</dbReference>
<reference evidence="13" key="1">
    <citation type="submission" date="2024-06" db="UniProtKB">
        <authorList>
            <consortium name="Ensembl"/>
        </authorList>
    </citation>
    <scope>IDENTIFICATION</scope>
</reference>
<dbReference type="SUPFAM" id="SSF49758">
    <property type="entry name" value="Calpain large subunit, middle domain (domain III)"/>
    <property type="match status" value="1"/>
</dbReference>
<feature type="domain" description="Calpain catalytic" evidence="11">
    <location>
        <begin position="19"/>
        <end position="380"/>
    </location>
</feature>
<dbReference type="eggNOG" id="KOG0045">
    <property type="taxonomic scope" value="Eukaryota"/>
</dbReference>
<dbReference type="GO" id="GO:0006508">
    <property type="term" value="P:proteolysis"/>
    <property type="evidence" value="ECO:0007669"/>
    <property type="project" value="UniProtKB-KW"/>
</dbReference>
<dbReference type="PRINTS" id="PR00704">
    <property type="entry name" value="CALPAIN"/>
</dbReference>
<dbReference type="GeneTree" id="ENSGT00940000160421"/>
<evidence type="ECO:0000256" key="4">
    <source>
        <dbReference type="ARBA" id="ARBA00022737"/>
    </source>
</evidence>
<evidence type="ECO:0000256" key="2">
    <source>
        <dbReference type="ARBA" id="ARBA00022670"/>
    </source>
</evidence>
<dbReference type="GO" id="GO:0005737">
    <property type="term" value="C:cytoplasm"/>
    <property type="evidence" value="ECO:0007669"/>
    <property type="project" value="TreeGrafter"/>
</dbReference>
<evidence type="ECO:0000256" key="6">
    <source>
        <dbReference type="ARBA" id="ARBA00022807"/>
    </source>
</evidence>
<evidence type="ECO:0000259" key="12">
    <source>
        <dbReference type="PROSITE" id="PS50222"/>
    </source>
</evidence>
<dbReference type="SUPFAM" id="SSF54001">
    <property type="entry name" value="Cysteine proteinases"/>
    <property type="match status" value="1"/>
</dbReference>
<dbReference type="PANTHER" id="PTHR10183">
    <property type="entry name" value="CALPAIN"/>
    <property type="match status" value="1"/>
</dbReference>
<organism evidence="13">
    <name type="scientific">Mustela putorius furo</name>
    <name type="common">European domestic ferret</name>
    <name type="synonym">Mustela furo</name>
    <dbReference type="NCBI Taxonomy" id="9669"/>
    <lineage>
        <taxon>Eukaryota</taxon>
        <taxon>Metazoa</taxon>
        <taxon>Chordata</taxon>
        <taxon>Craniata</taxon>
        <taxon>Vertebrata</taxon>
        <taxon>Euteleostomi</taxon>
        <taxon>Mammalia</taxon>
        <taxon>Eutheria</taxon>
        <taxon>Laurasiatheria</taxon>
        <taxon>Carnivora</taxon>
        <taxon>Caniformia</taxon>
        <taxon>Musteloidea</taxon>
        <taxon>Mustelidae</taxon>
        <taxon>Mustelinae</taxon>
        <taxon>Mustela</taxon>
    </lineage>
</organism>
<dbReference type="PROSITE" id="PS00139">
    <property type="entry name" value="THIOL_PROTEASE_CYS"/>
    <property type="match status" value="1"/>
</dbReference>
<feature type="active site" evidence="8 9">
    <location>
        <position position="77"/>
    </location>
</feature>
<evidence type="ECO:0000256" key="1">
    <source>
        <dbReference type="ARBA" id="ARBA00007623"/>
    </source>
</evidence>
<feature type="domain" description="EF-hand" evidence="12">
    <location>
        <begin position="654"/>
        <end position="689"/>
    </location>
</feature>
<dbReference type="CDD" id="cd16195">
    <property type="entry name" value="EFh_PEF_CAPN13_14"/>
    <property type="match status" value="1"/>
</dbReference>
<dbReference type="PROSITE" id="PS50203">
    <property type="entry name" value="CALPAIN_CAT"/>
    <property type="match status" value="1"/>
</dbReference>
<dbReference type="Gene3D" id="3.90.70.10">
    <property type="entry name" value="Cysteine proteinases"/>
    <property type="match status" value="1"/>
</dbReference>
<dbReference type="InterPro" id="IPR022683">
    <property type="entry name" value="Calpain_III"/>
</dbReference>
<proteinExistence type="inferred from homology"/>
<evidence type="ECO:0000256" key="8">
    <source>
        <dbReference type="PIRSR" id="PIRSR622684-1"/>
    </source>
</evidence>
<dbReference type="Ensembl" id="ENSMPUT00000004604.1">
    <property type="protein sequence ID" value="ENSMPUP00000004525.1"/>
    <property type="gene ID" value="ENSMPUG00000004560.1"/>
</dbReference>
<dbReference type="CDD" id="cd00044">
    <property type="entry name" value="CysPc"/>
    <property type="match status" value="1"/>
</dbReference>
<dbReference type="FunFam" id="3.90.70.10:FF:000054">
    <property type="entry name" value="Calpain 14"/>
    <property type="match status" value="1"/>
</dbReference>
<dbReference type="InterPro" id="IPR000169">
    <property type="entry name" value="Pept_cys_AS"/>
</dbReference>
<gene>
    <name evidence="13" type="primary">CAPN14</name>
</gene>
<dbReference type="Pfam" id="PF00648">
    <property type="entry name" value="Peptidase_C2"/>
    <property type="match status" value="1"/>
</dbReference>
<dbReference type="Pfam" id="PF01067">
    <property type="entry name" value="Calpain_III"/>
    <property type="match status" value="1"/>
</dbReference>
<dbReference type="InterPro" id="IPR038765">
    <property type="entry name" value="Papain-like_cys_pep_sf"/>
</dbReference>
<feature type="region of interest" description="Disordered" evidence="10">
    <location>
        <begin position="250"/>
        <end position="276"/>
    </location>
</feature>
<feature type="active site" evidence="8 9">
    <location>
        <position position="298"/>
    </location>
</feature>
<evidence type="ECO:0000256" key="9">
    <source>
        <dbReference type="PROSITE-ProRule" id="PRU00239"/>
    </source>
</evidence>
<dbReference type="CDD" id="cd00214">
    <property type="entry name" value="Calpain_III"/>
    <property type="match status" value="1"/>
</dbReference>
<dbReference type="InterPro" id="IPR036213">
    <property type="entry name" value="Calpain_III_sf"/>
</dbReference>
<sequence length="782" mass="88670">LSKQDYESLRERCLMEGHLFEDESFPASLRSVGSGPLLRKLPPGLQWKRPPELHNNPQFYSANAKRLDLCQGVVGDCWFLAALQALTLHQDILSRVVPLNQNFTEKYAGIFQFWFWHFGKWVPVVIDDRLPVNAAGQLVFVSSTYKNLFWGALLEKAYAKLSGSYEDLQRGQVSEALVDFTGGVTMTFNLAEAPGNLWDILTRATYNRTLIGCQTHSGVRLGCEPAQCPLLLPSPSSASFCSHLAWSPRPPTSSRSWSPGVQTRAAKQSPQGPNRRLTGALLSSQMERVLENGLVGGHAYTLTGIRKVTCKHGPEYLVRLRNPWGKVEWKGDWSDSSSTWELLSPKEKILLLRKSDDGEFWMTLKDFKAHFMLLVICKLTPGLLSQEVGQKWACTLREGKWEKGSTAGGRMKSPRDTFWKNPQFLLSIWSPQEDRRFLMPCSVLVSLLQKPRHRHRNRKPHLAIGFYLFRPLPQYYGDPRKLPPEFFWENGPLSWPEAFLTEREVSQELQLVSGTYVIVPCTSEAGQESEFLLRVFSRKHIFQEELPSLLPPRSPKKYLRQSPMVLGAAGVASGSEIGCDASAVFSKFATSPKAARIGKPKEEIVDQNEGQDAFFTKLFEKVSWPEYPEINAVQLQKILNHMTWPSLGSARPLFSLDACQGILALLDLNASGTVSIQEFRHLWKQLMLYQEVFHKHDSHRLGYLNRTQLRAAMRDAGIVLSDDICQLMLVRYGGPRLQMDFVSFVHLMLRAESMEGAFQNLTQDGKGIYLQKPEWLMMTLYS</sequence>
<evidence type="ECO:0000256" key="5">
    <source>
        <dbReference type="ARBA" id="ARBA00022801"/>
    </source>
</evidence>
<dbReference type="GO" id="GO:0005509">
    <property type="term" value="F:calcium ion binding"/>
    <property type="evidence" value="ECO:0007669"/>
    <property type="project" value="InterPro"/>
</dbReference>
<dbReference type="PANTHER" id="PTHR10183:SF302">
    <property type="entry name" value="CALPAIN-14"/>
    <property type="match status" value="1"/>
</dbReference>
<protein>
    <submittedName>
        <fullName evidence="13">Calpain 14</fullName>
    </submittedName>
</protein>
<keyword evidence="4" id="KW-0677">Repeat</keyword>
<dbReference type="InterPro" id="IPR033883">
    <property type="entry name" value="C2_III"/>
</dbReference>
<accession>M3XZM4</accession>
<keyword evidence="6 9" id="KW-0788">Thiol protease</keyword>
<keyword evidence="7" id="KW-0106">Calcium</keyword>
<dbReference type="InterPro" id="IPR001300">
    <property type="entry name" value="Peptidase_C2_calpain_cat"/>
</dbReference>